<gene>
    <name evidence="1" type="ORF">S12H4_25101</name>
</gene>
<organism evidence="1">
    <name type="scientific">marine sediment metagenome</name>
    <dbReference type="NCBI Taxonomy" id="412755"/>
    <lineage>
        <taxon>unclassified sequences</taxon>
        <taxon>metagenomes</taxon>
        <taxon>ecological metagenomes</taxon>
    </lineage>
</organism>
<reference evidence="1" key="1">
    <citation type="journal article" date="2014" name="Front. Microbiol.">
        <title>High frequency of phylogenetically diverse reductive dehalogenase-homologous genes in deep subseafloor sedimentary metagenomes.</title>
        <authorList>
            <person name="Kawai M."/>
            <person name="Futagami T."/>
            <person name="Toyoda A."/>
            <person name="Takaki Y."/>
            <person name="Nishi S."/>
            <person name="Hori S."/>
            <person name="Arai W."/>
            <person name="Tsubouchi T."/>
            <person name="Morono Y."/>
            <person name="Uchiyama I."/>
            <person name="Ito T."/>
            <person name="Fujiyama A."/>
            <person name="Inagaki F."/>
            <person name="Takami H."/>
        </authorList>
    </citation>
    <scope>NUCLEOTIDE SEQUENCE</scope>
    <source>
        <strain evidence="1">Expedition CK06-06</strain>
    </source>
</reference>
<protein>
    <submittedName>
        <fullName evidence="1">Uncharacterized protein</fullName>
    </submittedName>
</protein>
<dbReference type="EMBL" id="BARW01013897">
    <property type="protein sequence ID" value="GAI72866.1"/>
    <property type="molecule type" value="Genomic_DNA"/>
</dbReference>
<evidence type="ECO:0000313" key="1">
    <source>
        <dbReference type="EMBL" id="GAI72866.1"/>
    </source>
</evidence>
<comment type="caution">
    <text evidence="1">The sequence shown here is derived from an EMBL/GenBank/DDBJ whole genome shotgun (WGS) entry which is preliminary data.</text>
</comment>
<sequence>HLLKNQLAKRGQAGFLFACPLRDQAYNNITDNGDETLPIPIGPLTLRDSIVLNNANETDKPSLAAPSTLPEYVMGVMP</sequence>
<feature type="non-terminal residue" evidence="1">
    <location>
        <position position="1"/>
    </location>
</feature>
<accession>X1S103</accession>
<dbReference type="AlphaFoldDB" id="X1S103"/>
<proteinExistence type="predicted"/>
<name>X1S103_9ZZZZ</name>